<accession>A0A7V8VBT7</accession>
<protein>
    <submittedName>
        <fullName evidence="4">HDOD domain-containing protein</fullName>
    </submittedName>
</protein>
<evidence type="ECO:0000313" key="5">
    <source>
        <dbReference type="Proteomes" id="UP000542342"/>
    </source>
</evidence>
<feature type="modified residue" description="4-aspartylphosphate" evidence="1">
    <location>
        <position position="67"/>
    </location>
</feature>
<sequence>MDVPPVIEDSRSSSRRILFVADDPHLHRFLRQLMEPLEEEWRPHYSRGGPEALRQLEDGPYAIIMADVRLAAGFCQELLLQARQQTPQTVRIVLAGPGDQDLLLRVLPLVQRILSKPCDPAELYATLQRTQSLRELLRSPSVMTVVGRLGQIPTLSTLYSRIADELMKPDYSLAKVGELVSQDPGIAAKLLQVANSALIGLRRPATTPAQAVRVLGGELTRTLVLAADLFSRYSPAQLKPFCIDQLWEHSQSVATLAGRIAQHERLDERNTRDSTLAGLFHDIGQLLLASQLPETYREVFHLVRRENMSLAKAEHQVFGATHAEVGAYLLGLWGLPDPLVEAVAWHHIPEQCPGTTVSPLTTVHAAEALLSEREGERPHIDYLERLGLDDHWERWQELSRKAEAVSREVPIK</sequence>
<dbReference type="RefSeq" id="WP_194536527.1">
    <property type="nucleotide sequence ID" value="NZ_JACEFB010000001.1"/>
</dbReference>
<feature type="domain" description="Response regulatory" evidence="2">
    <location>
        <begin position="16"/>
        <end position="131"/>
    </location>
</feature>
<dbReference type="SUPFAM" id="SSF109604">
    <property type="entry name" value="HD-domain/PDEase-like"/>
    <property type="match status" value="1"/>
</dbReference>
<dbReference type="Gene3D" id="3.40.50.2300">
    <property type="match status" value="1"/>
</dbReference>
<dbReference type="EMBL" id="JACEFB010000001">
    <property type="protein sequence ID" value="MBA2225135.1"/>
    <property type="molecule type" value="Genomic_DNA"/>
</dbReference>
<keyword evidence="5" id="KW-1185">Reference proteome</keyword>
<dbReference type="SUPFAM" id="SSF52172">
    <property type="entry name" value="CheY-like"/>
    <property type="match status" value="1"/>
</dbReference>
<dbReference type="CDD" id="cd00077">
    <property type="entry name" value="HDc"/>
    <property type="match status" value="1"/>
</dbReference>
<evidence type="ECO:0000259" key="3">
    <source>
        <dbReference type="PROSITE" id="PS51833"/>
    </source>
</evidence>
<evidence type="ECO:0000259" key="2">
    <source>
        <dbReference type="PROSITE" id="PS50110"/>
    </source>
</evidence>
<comment type="caution">
    <text evidence="4">The sequence shown here is derived from an EMBL/GenBank/DDBJ whole genome shotgun (WGS) entry which is preliminary data.</text>
</comment>
<dbReference type="AlphaFoldDB" id="A0A7V8VBT7"/>
<dbReference type="Gene3D" id="1.10.3210.10">
    <property type="entry name" value="Hypothetical protein af1432"/>
    <property type="match status" value="1"/>
</dbReference>
<dbReference type="InterPro" id="IPR006675">
    <property type="entry name" value="HDIG_dom"/>
</dbReference>
<evidence type="ECO:0000256" key="1">
    <source>
        <dbReference type="PROSITE-ProRule" id="PRU00169"/>
    </source>
</evidence>
<name>A0A7V8VBT7_9BACT</name>
<dbReference type="NCBIfam" id="TIGR00277">
    <property type="entry name" value="HDIG"/>
    <property type="match status" value="1"/>
</dbReference>
<feature type="domain" description="HDOD" evidence="3">
    <location>
        <begin position="152"/>
        <end position="349"/>
    </location>
</feature>
<reference evidence="4 5" key="1">
    <citation type="submission" date="2020-07" db="EMBL/GenBank/DDBJ databases">
        <title>Thermogemmata thermophila gen. nov., sp. nov., a novel moderate thermophilic planctomycete from a Kamchatka hot spring.</title>
        <authorList>
            <person name="Elcheninov A.G."/>
            <person name="Podosokorskaya O.A."/>
            <person name="Kovaleva O.L."/>
            <person name="Novikov A."/>
            <person name="Bonch-Osmolovskaya E.A."/>
            <person name="Toshchakov S.V."/>
            <person name="Kublanov I.V."/>
        </authorList>
    </citation>
    <scope>NUCLEOTIDE SEQUENCE [LARGE SCALE GENOMIC DNA]</scope>
    <source>
        <strain evidence="4 5">2918</strain>
    </source>
</reference>
<dbReference type="PANTHER" id="PTHR33525">
    <property type="match status" value="1"/>
</dbReference>
<keyword evidence="1" id="KW-0597">Phosphoprotein</keyword>
<dbReference type="InterPro" id="IPR013976">
    <property type="entry name" value="HDOD"/>
</dbReference>
<dbReference type="PROSITE" id="PS50110">
    <property type="entry name" value="RESPONSE_REGULATORY"/>
    <property type="match status" value="1"/>
</dbReference>
<dbReference type="InterPro" id="IPR001789">
    <property type="entry name" value="Sig_transdc_resp-reg_receiver"/>
</dbReference>
<evidence type="ECO:0000313" key="4">
    <source>
        <dbReference type="EMBL" id="MBA2225135.1"/>
    </source>
</evidence>
<dbReference type="Proteomes" id="UP000542342">
    <property type="component" value="Unassembled WGS sequence"/>
</dbReference>
<gene>
    <name evidence="4" type="ORF">H0921_03050</name>
</gene>
<dbReference type="PROSITE" id="PS51833">
    <property type="entry name" value="HDOD"/>
    <property type="match status" value="1"/>
</dbReference>
<dbReference type="PANTHER" id="PTHR33525:SF3">
    <property type="entry name" value="RIBONUCLEASE Y"/>
    <property type="match status" value="1"/>
</dbReference>
<dbReference type="InterPro" id="IPR003607">
    <property type="entry name" value="HD/PDEase_dom"/>
</dbReference>
<organism evidence="4 5">
    <name type="scientific">Thermogemmata fonticola</name>
    <dbReference type="NCBI Taxonomy" id="2755323"/>
    <lineage>
        <taxon>Bacteria</taxon>
        <taxon>Pseudomonadati</taxon>
        <taxon>Planctomycetota</taxon>
        <taxon>Planctomycetia</taxon>
        <taxon>Gemmatales</taxon>
        <taxon>Gemmataceae</taxon>
        <taxon>Thermogemmata</taxon>
    </lineage>
</organism>
<dbReference type="InterPro" id="IPR011006">
    <property type="entry name" value="CheY-like_superfamily"/>
</dbReference>
<dbReference type="InterPro" id="IPR052340">
    <property type="entry name" value="RNase_Y/CdgJ"/>
</dbReference>
<dbReference type="GO" id="GO:0000160">
    <property type="term" value="P:phosphorelay signal transduction system"/>
    <property type="evidence" value="ECO:0007669"/>
    <property type="project" value="InterPro"/>
</dbReference>
<dbReference type="Pfam" id="PF08668">
    <property type="entry name" value="HDOD"/>
    <property type="match status" value="1"/>
</dbReference>
<proteinExistence type="predicted"/>